<organism evidence="1 2">
    <name type="scientific">Paenibacillus segetis</name>
    <dbReference type="NCBI Taxonomy" id="1325360"/>
    <lineage>
        <taxon>Bacteria</taxon>
        <taxon>Bacillati</taxon>
        <taxon>Bacillota</taxon>
        <taxon>Bacilli</taxon>
        <taxon>Bacillales</taxon>
        <taxon>Paenibacillaceae</taxon>
        <taxon>Paenibacillus</taxon>
    </lineage>
</organism>
<dbReference type="EMBL" id="BMFT01000002">
    <property type="protein sequence ID" value="GGH33068.1"/>
    <property type="molecule type" value="Genomic_DNA"/>
</dbReference>
<name>A0ABQ1YPS6_9BACL</name>
<dbReference type="InterPro" id="IPR029063">
    <property type="entry name" value="SAM-dependent_MTases_sf"/>
</dbReference>
<dbReference type="Proteomes" id="UP000659344">
    <property type="component" value="Unassembled WGS sequence"/>
</dbReference>
<proteinExistence type="predicted"/>
<protein>
    <recommendedName>
        <fullName evidence="3">Crotonobetainyl-CoA--carnitine CoA-transferase</fullName>
    </recommendedName>
</protein>
<comment type="caution">
    <text evidence="1">The sequence shown here is derived from an EMBL/GenBank/DDBJ whole genome shotgun (WGS) entry which is preliminary data.</text>
</comment>
<reference evidence="2" key="1">
    <citation type="journal article" date="2019" name="Int. J. Syst. Evol. Microbiol.">
        <title>The Global Catalogue of Microorganisms (GCM) 10K type strain sequencing project: providing services to taxonomists for standard genome sequencing and annotation.</title>
        <authorList>
            <consortium name="The Broad Institute Genomics Platform"/>
            <consortium name="The Broad Institute Genome Sequencing Center for Infectious Disease"/>
            <person name="Wu L."/>
            <person name="Ma J."/>
        </authorList>
    </citation>
    <scope>NUCLEOTIDE SEQUENCE [LARGE SCALE GENOMIC DNA]</scope>
    <source>
        <strain evidence="2">CGMCC 1.12769</strain>
    </source>
</reference>
<evidence type="ECO:0008006" key="3">
    <source>
        <dbReference type="Google" id="ProtNLM"/>
    </source>
</evidence>
<evidence type="ECO:0000313" key="1">
    <source>
        <dbReference type="EMBL" id="GGH33068.1"/>
    </source>
</evidence>
<evidence type="ECO:0000313" key="2">
    <source>
        <dbReference type="Proteomes" id="UP000659344"/>
    </source>
</evidence>
<dbReference type="RefSeq" id="WP_229753526.1">
    <property type="nucleotide sequence ID" value="NZ_BMFT01000002.1"/>
</dbReference>
<keyword evidence="2" id="KW-1185">Reference proteome</keyword>
<accession>A0ABQ1YPS6</accession>
<gene>
    <name evidence="1" type="ORF">GCM10008013_37880</name>
</gene>
<sequence>MENDDLMIKVLSNAKKGEIDRRRSVAEQLRNSTIPDTELLDNLGLYLRRQNLSRILYIDELYRKMVDVHGIIIEFGVRWGQNLALFESLRGIYEPYNYNRKIVGFDTFQGFVGVEPEDGKKVQTGDYSVTDRYEEQLSALLDFHESESPISHIKKYELVKGDASETIHDYLKKHPETIVSLAYFDFDLYKPTRDCLQAIMEHTTKGSIIAFDELNSSAFPGETVALKEILGLNTYAIKRSPLNPLCSYIVV</sequence>
<dbReference type="Gene3D" id="3.40.50.150">
    <property type="entry name" value="Vaccinia Virus protein VP39"/>
    <property type="match status" value="1"/>
</dbReference>